<proteinExistence type="predicted"/>
<comment type="caution">
    <text evidence="1">The sequence shown here is derived from an EMBL/GenBank/DDBJ whole genome shotgun (WGS) entry which is preliminary data.</text>
</comment>
<reference evidence="1 2" key="1">
    <citation type="submission" date="2019-02" db="EMBL/GenBank/DDBJ databases">
        <title>Kribbella capetownensis sp. nov. and Kribbella speibonae sp. nov., isolated from soil.</title>
        <authorList>
            <person name="Curtis S.M."/>
            <person name="Norton I."/>
            <person name="Everest G.J."/>
            <person name="Meyers P.R."/>
        </authorList>
    </citation>
    <scope>NUCLEOTIDE SEQUENCE [LARGE SCALE GENOMIC DNA]</scope>
    <source>
        <strain evidence="1 2">NRRL B-24813</strain>
    </source>
</reference>
<dbReference type="AlphaFoldDB" id="A0A4R0JDG4"/>
<dbReference type="EMBL" id="SJKB01000043">
    <property type="protein sequence ID" value="TCC44781.1"/>
    <property type="molecule type" value="Genomic_DNA"/>
</dbReference>
<sequence length="133" mass="14141">MQYYANGLAGSIAGVEIESLQWTRRISAQTVGSVMIRNVRAGLPPLGRYADRHALVASLDTVDFPERGTSRDVRLGARLAQLGNHPERDMARFLSLHGLAGLGESSLESPGPCCPEALAGRCSDAPPAHSQCS</sequence>
<name>A0A4R0JDG4_9ACTN</name>
<dbReference type="Proteomes" id="UP000291144">
    <property type="component" value="Unassembled WGS sequence"/>
</dbReference>
<organism evidence="1 2">
    <name type="scientific">Kribbella pittospori</name>
    <dbReference type="NCBI Taxonomy" id="722689"/>
    <lineage>
        <taxon>Bacteria</taxon>
        <taxon>Bacillati</taxon>
        <taxon>Actinomycetota</taxon>
        <taxon>Actinomycetes</taxon>
        <taxon>Propionibacteriales</taxon>
        <taxon>Kribbellaceae</taxon>
        <taxon>Kribbella</taxon>
    </lineage>
</organism>
<keyword evidence="2" id="KW-1185">Reference proteome</keyword>
<evidence type="ECO:0000313" key="1">
    <source>
        <dbReference type="EMBL" id="TCC44781.1"/>
    </source>
</evidence>
<accession>A0A4R0JDG4</accession>
<evidence type="ECO:0000313" key="2">
    <source>
        <dbReference type="Proteomes" id="UP000291144"/>
    </source>
</evidence>
<dbReference type="RefSeq" id="WP_131367507.1">
    <property type="nucleotide sequence ID" value="NZ_SJKB01000043.1"/>
</dbReference>
<protein>
    <submittedName>
        <fullName evidence="1">Uncharacterized protein</fullName>
    </submittedName>
</protein>
<dbReference type="OrthoDB" id="3830717at2"/>
<gene>
    <name evidence="1" type="ORF">E0H73_45390</name>
</gene>